<feature type="region of interest" description="Disordered" evidence="1">
    <location>
        <begin position="266"/>
        <end position="326"/>
    </location>
</feature>
<proteinExistence type="predicted"/>
<name>A0A7S3KXJ9_9STRA</name>
<protein>
    <submittedName>
        <fullName evidence="2">Uncharacterized protein</fullName>
    </submittedName>
</protein>
<feature type="compositionally biased region" description="Basic and acidic residues" evidence="1">
    <location>
        <begin position="282"/>
        <end position="292"/>
    </location>
</feature>
<evidence type="ECO:0000313" key="2">
    <source>
        <dbReference type="EMBL" id="CAE0404029.1"/>
    </source>
</evidence>
<sequence length="348" mass="39826">MADIRTPLLKAEKEAMATAGHLVWSVQDICMEYIEGHFRPPPQDANGYRRIVADKDQSMHDTNELLKRYFEPSLRQLTEFTETILFSILFYKLWAATHDNSSSNDGEGSQTDFPMASSSTHAMMKDRVMPEPLRRVTRAKAIRIVRSLGNLTRLKLEALHHMYTPLERAEQLTRQYVERKGDRVLILGRAPQQQRVELERMECHAVNYVRRQMFTQAMMYKNQANEEMCDTMADLFSESIGNESYYHRLQEWAESAVQTYMMAHQRDAVADDESSSNNNCHNDNKNKSHGDIESTSDTSTANETSTAASTDHEQQPDPADGENCPVVCPLLSSDEYGISMLSEEYSYI</sequence>
<gene>
    <name evidence="2" type="ORF">ACOF00016_LOCUS2209</name>
</gene>
<dbReference type="AlphaFoldDB" id="A0A7S3KXJ9"/>
<dbReference type="EMBL" id="HBIM01002534">
    <property type="protein sequence ID" value="CAE0404029.1"/>
    <property type="molecule type" value="Transcribed_RNA"/>
</dbReference>
<feature type="compositionally biased region" description="Low complexity" evidence="1">
    <location>
        <begin position="293"/>
        <end position="309"/>
    </location>
</feature>
<accession>A0A7S3KXJ9</accession>
<organism evidence="2">
    <name type="scientific">Amphora coffeiformis</name>
    <dbReference type="NCBI Taxonomy" id="265554"/>
    <lineage>
        <taxon>Eukaryota</taxon>
        <taxon>Sar</taxon>
        <taxon>Stramenopiles</taxon>
        <taxon>Ochrophyta</taxon>
        <taxon>Bacillariophyta</taxon>
        <taxon>Bacillariophyceae</taxon>
        <taxon>Bacillariophycidae</taxon>
        <taxon>Thalassiophysales</taxon>
        <taxon>Catenulaceae</taxon>
        <taxon>Amphora</taxon>
    </lineage>
</organism>
<evidence type="ECO:0000256" key="1">
    <source>
        <dbReference type="SAM" id="MobiDB-lite"/>
    </source>
</evidence>
<reference evidence="2" key="1">
    <citation type="submission" date="2021-01" db="EMBL/GenBank/DDBJ databases">
        <authorList>
            <person name="Corre E."/>
            <person name="Pelletier E."/>
            <person name="Niang G."/>
            <person name="Scheremetjew M."/>
            <person name="Finn R."/>
            <person name="Kale V."/>
            <person name="Holt S."/>
            <person name="Cochrane G."/>
            <person name="Meng A."/>
            <person name="Brown T."/>
            <person name="Cohen L."/>
        </authorList>
    </citation>
    <scope>NUCLEOTIDE SEQUENCE</scope>
    <source>
        <strain evidence="2">CCMP127</strain>
    </source>
</reference>